<feature type="transmembrane region" description="Helical" evidence="1">
    <location>
        <begin position="145"/>
        <end position="166"/>
    </location>
</feature>
<keyword evidence="1" id="KW-1133">Transmembrane helix</keyword>
<protein>
    <submittedName>
        <fullName evidence="2">Uncharacterized protein</fullName>
    </submittedName>
</protein>
<organism evidence="2 3">
    <name type="scientific">Pseudomonas chlororaphis</name>
    <dbReference type="NCBI Taxonomy" id="587753"/>
    <lineage>
        <taxon>Bacteria</taxon>
        <taxon>Pseudomonadati</taxon>
        <taxon>Pseudomonadota</taxon>
        <taxon>Gammaproteobacteria</taxon>
        <taxon>Pseudomonadales</taxon>
        <taxon>Pseudomonadaceae</taxon>
        <taxon>Pseudomonas</taxon>
    </lineage>
</organism>
<dbReference type="EMBL" id="JSFK01000050">
    <property type="protein sequence ID" value="KHA70035.1"/>
    <property type="molecule type" value="Genomic_DNA"/>
</dbReference>
<keyword evidence="1" id="KW-0472">Membrane</keyword>
<keyword evidence="1" id="KW-0812">Transmembrane</keyword>
<name>A0A0A6D4J5_9PSED</name>
<reference evidence="2 3" key="1">
    <citation type="submission" date="2014-10" db="EMBL/GenBank/DDBJ databases">
        <title>Draft genome sequence of Pseudomonas chlororaphis EA105.</title>
        <authorList>
            <person name="McCully L.M."/>
            <person name="Bitzer A.S."/>
            <person name="Spence C."/>
            <person name="Bais H."/>
            <person name="Silby M.W."/>
        </authorList>
    </citation>
    <scope>NUCLEOTIDE SEQUENCE [LARGE SCALE GENOMIC DNA]</scope>
    <source>
        <strain evidence="2 3">EA105</strain>
    </source>
</reference>
<feature type="transmembrane region" description="Helical" evidence="1">
    <location>
        <begin position="68"/>
        <end position="87"/>
    </location>
</feature>
<comment type="caution">
    <text evidence="2">The sequence shown here is derived from an EMBL/GenBank/DDBJ whole genome shotgun (WGS) entry which is preliminary data.</text>
</comment>
<dbReference type="PATRIC" id="fig|587753.9.peg.5102"/>
<sequence length="188" mass="21413">MTSKKPDQPLPLIAFGLFATPIFLINLILPAHPQSNLDMAIDHFLDNQLFGLIGFWSSLFPFSSKATANYIALFAPLLAAVSTFYAFTEKFDSTQFDQMTLRRYLTLLLAGVALSALFIWCFYLTSTDLGTTKGKYGNLFGLNVFFFSAHNVAMSLFPFLVVPFMVQRCLYYIPCRILKRWWNSREKA</sequence>
<dbReference type="OrthoDB" id="6994538at2"/>
<dbReference type="Proteomes" id="UP000030564">
    <property type="component" value="Unassembled WGS sequence"/>
</dbReference>
<evidence type="ECO:0000313" key="3">
    <source>
        <dbReference type="Proteomes" id="UP000030564"/>
    </source>
</evidence>
<accession>A0A0A6D4J5</accession>
<feature type="transmembrane region" description="Helical" evidence="1">
    <location>
        <begin position="12"/>
        <end position="32"/>
    </location>
</feature>
<feature type="transmembrane region" description="Helical" evidence="1">
    <location>
        <begin position="107"/>
        <end position="125"/>
    </location>
</feature>
<dbReference type="AlphaFoldDB" id="A0A0A6D4J5"/>
<gene>
    <name evidence="2" type="ORF">NZ35_27740</name>
</gene>
<evidence type="ECO:0000313" key="2">
    <source>
        <dbReference type="EMBL" id="KHA70035.1"/>
    </source>
</evidence>
<proteinExistence type="predicted"/>
<evidence type="ECO:0000256" key="1">
    <source>
        <dbReference type="SAM" id="Phobius"/>
    </source>
</evidence>